<proteinExistence type="predicted"/>
<feature type="compositionally biased region" description="Basic and acidic residues" evidence="1">
    <location>
        <begin position="139"/>
        <end position="148"/>
    </location>
</feature>
<evidence type="ECO:0000313" key="3">
    <source>
        <dbReference type="Proteomes" id="UP001066276"/>
    </source>
</evidence>
<sequence>MNLWEGLIAFRVCKLGRRDWSQAGNLKWRLPEHVKAGRSGNVPVKETGWEPARLWTAEEPSWSHAIASLEVCFRSEMQRPVSADGPRQSRDARRSEFGERPRGMSAAAGRGCSASTVRRDAGRRGPGSGARTLPGMGEPGRRYWEKRI</sequence>
<feature type="region of interest" description="Disordered" evidence="1">
    <location>
        <begin position="78"/>
        <end position="148"/>
    </location>
</feature>
<comment type="caution">
    <text evidence="2">The sequence shown here is derived from an EMBL/GenBank/DDBJ whole genome shotgun (WGS) entry which is preliminary data.</text>
</comment>
<organism evidence="2 3">
    <name type="scientific">Pleurodeles waltl</name>
    <name type="common">Iberian ribbed newt</name>
    <dbReference type="NCBI Taxonomy" id="8319"/>
    <lineage>
        <taxon>Eukaryota</taxon>
        <taxon>Metazoa</taxon>
        <taxon>Chordata</taxon>
        <taxon>Craniata</taxon>
        <taxon>Vertebrata</taxon>
        <taxon>Euteleostomi</taxon>
        <taxon>Amphibia</taxon>
        <taxon>Batrachia</taxon>
        <taxon>Caudata</taxon>
        <taxon>Salamandroidea</taxon>
        <taxon>Salamandridae</taxon>
        <taxon>Pleurodelinae</taxon>
        <taxon>Pleurodeles</taxon>
    </lineage>
</organism>
<protein>
    <submittedName>
        <fullName evidence="2">Uncharacterized protein</fullName>
    </submittedName>
</protein>
<dbReference type="Proteomes" id="UP001066276">
    <property type="component" value="Chromosome 1_2"/>
</dbReference>
<accession>A0AAV7WCA1</accession>
<dbReference type="EMBL" id="JANPWB010000002">
    <property type="protein sequence ID" value="KAJ1211670.1"/>
    <property type="molecule type" value="Genomic_DNA"/>
</dbReference>
<dbReference type="AlphaFoldDB" id="A0AAV7WCA1"/>
<evidence type="ECO:0000313" key="2">
    <source>
        <dbReference type="EMBL" id="KAJ1211670.1"/>
    </source>
</evidence>
<keyword evidence="3" id="KW-1185">Reference proteome</keyword>
<reference evidence="2" key="1">
    <citation type="journal article" date="2022" name="bioRxiv">
        <title>Sequencing and chromosome-scale assembly of the giantPleurodeles waltlgenome.</title>
        <authorList>
            <person name="Brown T."/>
            <person name="Elewa A."/>
            <person name="Iarovenko S."/>
            <person name="Subramanian E."/>
            <person name="Araus A.J."/>
            <person name="Petzold A."/>
            <person name="Susuki M."/>
            <person name="Suzuki K.-i.T."/>
            <person name="Hayashi T."/>
            <person name="Toyoda A."/>
            <person name="Oliveira C."/>
            <person name="Osipova E."/>
            <person name="Leigh N.D."/>
            <person name="Simon A."/>
            <person name="Yun M.H."/>
        </authorList>
    </citation>
    <scope>NUCLEOTIDE SEQUENCE</scope>
    <source>
        <strain evidence="2">20211129_DDA</strain>
        <tissue evidence="2">Liver</tissue>
    </source>
</reference>
<gene>
    <name evidence="2" type="ORF">NDU88_007027</name>
</gene>
<evidence type="ECO:0000256" key="1">
    <source>
        <dbReference type="SAM" id="MobiDB-lite"/>
    </source>
</evidence>
<feature type="compositionally biased region" description="Basic and acidic residues" evidence="1">
    <location>
        <begin position="87"/>
        <end position="102"/>
    </location>
</feature>
<name>A0AAV7WCA1_PLEWA</name>